<dbReference type="GO" id="GO:0043758">
    <property type="term" value="F:acetate-CoA ligase (ADP-forming) activity"/>
    <property type="evidence" value="ECO:0007669"/>
    <property type="project" value="InterPro"/>
</dbReference>
<dbReference type="InterPro" id="IPR003781">
    <property type="entry name" value="CoA-bd"/>
</dbReference>
<gene>
    <name evidence="2" type="ORF">FSW04_25075</name>
</gene>
<dbReference type="Pfam" id="PF13607">
    <property type="entry name" value="Succ_CoA_lig"/>
    <property type="match status" value="1"/>
</dbReference>
<dbReference type="OrthoDB" id="190266at2"/>
<evidence type="ECO:0000259" key="1">
    <source>
        <dbReference type="SMART" id="SM00881"/>
    </source>
</evidence>
<dbReference type="InterPro" id="IPR032875">
    <property type="entry name" value="Succ_CoA_lig_flav_dom"/>
</dbReference>
<dbReference type="PANTHER" id="PTHR42793">
    <property type="entry name" value="COA BINDING DOMAIN CONTAINING PROTEIN"/>
    <property type="match status" value="1"/>
</dbReference>
<sequence>MTTTPAPAPARLRTLDRVLQPRTIAVLGASGRPGALSGRFIAGLQRHGYTGRIVPVNPRHDEIAGLPCLPSVTAAAADGPVDLAIMSLPQAAVLDSLRECADAGVGGVSVFASGFSEVGEEGARDERRITALAHESGMRVVGPNSPGFINFAESTCGIASGVGFRPEFVTGGIAVVAQSGGVAGLLVERAQDAGAGLSLAVCTGNEADVTVGELLWWLAEHEPTRVVTVFLEGIRQPELLGGGLDALRAAGKPVVVLKGGATAAAARASAAHTGALATADDVVDAWLRRHGAIRVLGFDDLLDHAVALERLGRTEGRGVGILSTSGGAGVVATEAAERAGLQLPELSAATRARLEATLPDFAALGNPADMSGMFSDDPEIFRQSLRAFTEAPEIATAILVLTVHPPEPSERLADLILGAGAGDLAVLWTAGAMAAPARRRLMEAGVACFEDAGRAMRALVARTLVPAGGEAEPIAAAALPPLPARGALTEAEGLALLGGAGVPVAATRPAPDAAAAVAAAQALGGPVVVKASARNLLHKSDAGAVVLGVRGDEAGGAHDTVVAAARAAGATPEGSIVQAMAPAGVELIVGATRDPLLGPVLVVGAGGVLAELLGGVARRMMPLRAGEARAMLGEVGVAPLLAGHRGAPPADLDAAVTAIEGVAAVAVALGERLEAVEVNPLLVHPVGQGATAVDALVLLAG</sequence>
<dbReference type="RefSeq" id="WP_146923258.1">
    <property type="nucleotide sequence ID" value="NZ_CP042430.1"/>
</dbReference>
<dbReference type="Pfam" id="PF13549">
    <property type="entry name" value="ATP-grasp_5"/>
    <property type="match status" value="1"/>
</dbReference>
<dbReference type="Pfam" id="PF13380">
    <property type="entry name" value="CoA_binding_2"/>
    <property type="match status" value="1"/>
</dbReference>
<organism evidence="2 3">
    <name type="scientific">Baekduia soli</name>
    <dbReference type="NCBI Taxonomy" id="496014"/>
    <lineage>
        <taxon>Bacteria</taxon>
        <taxon>Bacillati</taxon>
        <taxon>Actinomycetota</taxon>
        <taxon>Thermoleophilia</taxon>
        <taxon>Solirubrobacterales</taxon>
        <taxon>Baekduiaceae</taxon>
        <taxon>Baekduia</taxon>
    </lineage>
</organism>
<dbReference type="Proteomes" id="UP000321805">
    <property type="component" value="Chromosome"/>
</dbReference>
<dbReference type="Gene3D" id="3.40.50.720">
    <property type="entry name" value="NAD(P)-binding Rossmann-like Domain"/>
    <property type="match status" value="1"/>
</dbReference>
<dbReference type="KEGG" id="bsol:FSW04_25075"/>
<accession>A0A5B8UCZ1</accession>
<dbReference type="SUPFAM" id="SSF51735">
    <property type="entry name" value="NAD(P)-binding Rossmann-fold domains"/>
    <property type="match status" value="1"/>
</dbReference>
<dbReference type="GO" id="GO:0005524">
    <property type="term" value="F:ATP binding"/>
    <property type="evidence" value="ECO:0007669"/>
    <property type="project" value="InterPro"/>
</dbReference>
<evidence type="ECO:0000313" key="2">
    <source>
        <dbReference type="EMBL" id="QEC50532.1"/>
    </source>
</evidence>
<dbReference type="InterPro" id="IPR016102">
    <property type="entry name" value="Succinyl-CoA_synth-like"/>
</dbReference>
<proteinExistence type="predicted"/>
<dbReference type="Gene3D" id="3.30.470.20">
    <property type="entry name" value="ATP-grasp fold, B domain"/>
    <property type="match status" value="1"/>
</dbReference>
<dbReference type="SUPFAM" id="SSF56059">
    <property type="entry name" value="Glutathione synthetase ATP-binding domain-like"/>
    <property type="match status" value="1"/>
</dbReference>
<dbReference type="InterPro" id="IPR036291">
    <property type="entry name" value="NAD(P)-bd_dom_sf"/>
</dbReference>
<evidence type="ECO:0000313" key="3">
    <source>
        <dbReference type="Proteomes" id="UP000321805"/>
    </source>
</evidence>
<feature type="domain" description="CoA-binding" evidence="1">
    <location>
        <begin position="18"/>
        <end position="115"/>
    </location>
</feature>
<dbReference type="EMBL" id="CP042430">
    <property type="protein sequence ID" value="QEC50532.1"/>
    <property type="molecule type" value="Genomic_DNA"/>
</dbReference>
<dbReference type="Gene3D" id="3.30.1490.20">
    <property type="entry name" value="ATP-grasp fold, A domain"/>
    <property type="match status" value="1"/>
</dbReference>
<name>A0A5B8UCZ1_9ACTN</name>
<reference evidence="2 3" key="1">
    <citation type="journal article" date="2018" name="J. Microbiol.">
        <title>Baekduia soli gen. nov., sp. nov., a novel bacterium isolated from the soil of Baekdu Mountain and proposal of a novel family name, Baekduiaceae fam. nov.</title>
        <authorList>
            <person name="An D.S."/>
            <person name="Siddiqi M.Z."/>
            <person name="Kim K.H."/>
            <person name="Yu H.S."/>
            <person name="Im W.T."/>
        </authorList>
    </citation>
    <scope>NUCLEOTIDE SEQUENCE [LARGE SCALE GENOMIC DNA]</scope>
    <source>
        <strain evidence="2 3">BR7-21</strain>
    </source>
</reference>
<dbReference type="SUPFAM" id="SSF52210">
    <property type="entry name" value="Succinyl-CoA synthetase domains"/>
    <property type="match status" value="2"/>
</dbReference>
<keyword evidence="3" id="KW-1185">Reference proteome</keyword>
<protein>
    <submittedName>
        <fullName evidence="2">Acetate--CoA ligase family protein</fullName>
    </submittedName>
</protein>
<dbReference type="InterPro" id="IPR043938">
    <property type="entry name" value="Ligase_CoA_dom"/>
</dbReference>
<dbReference type="AlphaFoldDB" id="A0A5B8UCZ1"/>
<dbReference type="PANTHER" id="PTHR42793:SF4">
    <property type="entry name" value="BLL6376 PROTEIN"/>
    <property type="match status" value="1"/>
</dbReference>
<dbReference type="Gene3D" id="3.40.50.261">
    <property type="entry name" value="Succinyl-CoA synthetase domains"/>
    <property type="match status" value="2"/>
</dbReference>
<dbReference type="Pfam" id="PF19045">
    <property type="entry name" value="Ligase_CoA_2"/>
    <property type="match status" value="1"/>
</dbReference>
<dbReference type="InterPro" id="IPR013815">
    <property type="entry name" value="ATP_grasp_subdomain_1"/>
</dbReference>
<keyword evidence="2" id="KW-0436">Ligase</keyword>
<dbReference type="SMART" id="SM00881">
    <property type="entry name" value="CoA_binding"/>
    <property type="match status" value="1"/>
</dbReference>